<name>A0A7V7TVW3_9HYPH</name>
<protein>
    <submittedName>
        <fullName evidence="2">Uncharacterized protein</fullName>
    </submittedName>
</protein>
<feature type="signal peptide" evidence="1">
    <location>
        <begin position="1"/>
        <end position="19"/>
    </location>
</feature>
<reference evidence="2 3" key="1">
    <citation type="submission" date="2019-09" db="EMBL/GenBank/DDBJ databases">
        <title>YIM 132180 draft genome.</title>
        <authorList>
            <person name="Zhang K."/>
        </authorList>
    </citation>
    <scope>NUCLEOTIDE SEQUENCE [LARGE SCALE GENOMIC DNA]</scope>
    <source>
        <strain evidence="2 3">YIM 132180</strain>
    </source>
</reference>
<feature type="chain" id="PRO_5030728480" evidence="1">
    <location>
        <begin position="20"/>
        <end position="133"/>
    </location>
</feature>
<dbReference type="Proteomes" id="UP000432089">
    <property type="component" value="Unassembled WGS sequence"/>
</dbReference>
<accession>A0A7V7TVW3</accession>
<dbReference type="EMBL" id="VZDO01000012">
    <property type="protein sequence ID" value="KAB0678838.1"/>
    <property type="molecule type" value="Genomic_DNA"/>
</dbReference>
<gene>
    <name evidence="2" type="ORF">F6X38_15250</name>
</gene>
<comment type="caution">
    <text evidence="2">The sequence shown here is derived from an EMBL/GenBank/DDBJ whole genome shotgun (WGS) entry which is preliminary data.</text>
</comment>
<dbReference type="RefSeq" id="WP_150971057.1">
    <property type="nucleotide sequence ID" value="NZ_VZDO01000012.1"/>
</dbReference>
<sequence>MRFLLSAALLLSVTIAAPAQESEDDDYQTYVTALFREPERAKADFDQMATANPALAAYYLGVRVEDRCKLKTPPRRLYEAGGGKAATRTLEGRKLFAVASTLASLKYATGEEETAFCDRVRKLVADASAKPAP</sequence>
<keyword evidence="3" id="KW-1185">Reference proteome</keyword>
<organism evidence="2 3">
    <name type="scientific">Plantimonas leprariae</name>
    <dbReference type="NCBI Taxonomy" id="2615207"/>
    <lineage>
        <taxon>Bacteria</taxon>
        <taxon>Pseudomonadati</taxon>
        <taxon>Pseudomonadota</taxon>
        <taxon>Alphaproteobacteria</taxon>
        <taxon>Hyphomicrobiales</taxon>
        <taxon>Aurantimonadaceae</taxon>
        <taxon>Plantimonas</taxon>
    </lineage>
</organism>
<evidence type="ECO:0000313" key="3">
    <source>
        <dbReference type="Proteomes" id="UP000432089"/>
    </source>
</evidence>
<proteinExistence type="predicted"/>
<dbReference type="AlphaFoldDB" id="A0A7V7TVW3"/>
<keyword evidence="1" id="KW-0732">Signal</keyword>
<evidence type="ECO:0000313" key="2">
    <source>
        <dbReference type="EMBL" id="KAB0678838.1"/>
    </source>
</evidence>
<evidence type="ECO:0000256" key="1">
    <source>
        <dbReference type="SAM" id="SignalP"/>
    </source>
</evidence>